<dbReference type="GeneID" id="28729461"/>
<dbReference type="EMBL" id="LGAV01000001">
    <property type="protein sequence ID" value="KOS16488.1"/>
    <property type="molecule type" value="Genomic_DNA"/>
</dbReference>
<dbReference type="PRINTS" id="PR00452">
    <property type="entry name" value="SH3DOMAIN"/>
</dbReference>
<dbReference type="OrthoDB" id="5340910at2759"/>
<evidence type="ECO:0000256" key="2">
    <source>
        <dbReference type="PROSITE-ProRule" id="PRU00192"/>
    </source>
</evidence>
<dbReference type="AlphaFoldDB" id="A0A0M8MQU1"/>
<name>A0A0M8MQU1_9BASI</name>
<gene>
    <name evidence="4" type="ORF">Malapachy_3107</name>
</gene>
<organism evidence="4 5">
    <name type="scientific">Malassezia pachydermatis</name>
    <dbReference type="NCBI Taxonomy" id="77020"/>
    <lineage>
        <taxon>Eukaryota</taxon>
        <taxon>Fungi</taxon>
        <taxon>Dikarya</taxon>
        <taxon>Basidiomycota</taxon>
        <taxon>Ustilaginomycotina</taxon>
        <taxon>Malasseziomycetes</taxon>
        <taxon>Malasseziales</taxon>
        <taxon>Malasseziaceae</taxon>
        <taxon>Malassezia</taxon>
    </lineage>
</organism>
<dbReference type="InterPro" id="IPR001452">
    <property type="entry name" value="SH3_domain"/>
</dbReference>
<proteinExistence type="predicted"/>
<evidence type="ECO:0000256" key="1">
    <source>
        <dbReference type="ARBA" id="ARBA00022443"/>
    </source>
</evidence>
<dbReference type="PROSITE" id="PS50002">
    <property type="entry name" value="SH3"/>
    <property type="match status" value="1"/>
</dbReference>
<dbReference type="VEuPathDB" id="FungiDB:Malapachy_3107"/>
<keyword evidence="4" id="KW-0808">Transferase</keyword>
<dbReference type="InterPro" id="IPR036028">
    <property type="entry name" value="SH3-like_dom_sf"/>
</dbReference>
<dbReference type="Gene3D" id="2.30.30.40">
    <property type="entry name" value="SH3 Domains"/>
    <property type="match status" value="1"/>
</dbReference>
<keyword evidence="4" id="KW-0418">Kinase</keyword>
<dbReference type="GO" id="GO:0016301">
    <property type="term" value="F:kinase activity"/>
    <property type="evidence" value="ECO:0007669"/>
    <property type="project" value="UniProtKB-KW"/>
</dbReference>
<sequence>MTVEASETDASSHVAIVKSPDSYDNVEQPRVWMPRAFAASEAASHKESEAKDTVPWAEELAKEQILRVRDFAFDDEDERHHGIGSVIPAPSQPMYVALYDFHAEAANELSVEAGTPVQIMSEIPGGWVLAQLVDDPSRCGLVPYTYLQAVGEE</sequence>
<keyword evidence="5" id="KW-1185">Reference proteome</keyword>
<feature type="domain" description="SH3" evidence="3">
    <location>
        <begin position="90"/>
        <end position="152"/>
    </location>
</feature>
<dbReference type="Proteomes" id="UP000037751">
    <property type="component" value="Unassembled WGS sequence"/>
</dbReference>
<dbReference type="Pfam" id="PF00018">
    <property type="entry name" value="SH3_1"/>
    <property type="match status" value="1"/>
</dbReference>
<evidence type="ECO:0000313" key="5">
    <source>
        <dbReference type="Proteomes" id="UP000037751"/>
    </source>
</evidence>
<dbReference type="SMART" id="SM00326">
    <property type="entry name" value="SH3"/>
    <property type="match status" value="1"/>
</dbReference>
<reference evidence="4 5" key="1">
    <citation type="submission" date="2015-07" db="EMBL/GenBank/DDBJ databases">
        <title>Draft Genome Sequence of Malassezia furfur CBS1878 and Malassezia pachydermatis CBS1879.</title>
        <authorList>
            <person name="Triana S."/>
            <person name="Ohm R."/>
            <person name="Gonzalez A."/>
            <person name="DeCock H."/>
            <person name="Restrepo S."/>
            <person name="Celis A."/>
        </authorList>
    </citation>
    <scope>NUCLEOTIDE SEQUENCE [LARGE SCALE GENOMIC DNA]</scope>
    <source>
        <strain evidence="4 5">CBS 1879</strain>
    </source>
</reference>
<protein>
    <submittedName>
        <fullName evidence="4">Tyrosine-protein kinase srms</fullName>
    </submittedName>
</protein>
<dbReference type="RefSeq" id="XP_017994120.1">
    <property type="nucleotide sequence ID" value="XM_018137585.1"/>
</dbReference>
<evidence type="ECO:0000259" key="3">
    <source>
        <dbReference type="PROSITE" id="PS50002"/>
    </source>
</evidence>
<comment type="caution">
    <text evidence="4">The sequence shown here is derived from an EMBL/GenBank/DDBJ whole genome shotgun (WGS) entry which is preliminary data.</text>
</comment>
<evidence type="ECO:0000313" key="4">
    <source>
        <dbReference type="EMBL" id="KOS16488.1"/>
    </source>
</evidence>
<keyword evidence="1 2" id="KW-0728">SH3 domain</keyword>
<accession>A0A0M8MQU1</accession>
<dbReference type="SUPFAM" id="SSF50044">
    <property type="entry name" value="SH3-domain"/>
    <property type="match status" value="1"/>
</dbReference>